<dbReference type="Proteomes" id="UP000233343">
    <property type="component" value="Unassembled WGS sequence"/>
</dbReference>
<protein>
    <submittedName>
        <fullName evidence="2">Uncharacterized protein</fullName>
    </submittedName>
</protein>
<name>A0A2N0Z8S6_9BACI</name>
<keyword evidence="1" id="KW-0812">Transmembrane</keyword>
<dbReference type="RefSeq" id="WP_066192350.1">
    <property type="nucleotide sequence ID" value="NZ_JARMMB010000060.1"/>
</dbReference>
<reference evidence="2 3" key="1">
    <citation type="journal article" date="2010" name="Int. J. Syst. Evol. Microbiol.">
        <title>Bacillus horneckiae sp. nov., isolated from a spacecraft-assembly clean room.</title>
        <authorList>
            <person name="Vaishampayan P."/>
            <person name="Probst A."/>
            <person name="Krishnamurthi S."/>
            <person name="Ghosh S."/>
            <person name="Osman S."/>
            <person name="McDowall A."/>
            <person name="Ruckmani A."/>
            <person name="Mayilraj S."/>
            <person name="Venkateswaran K."/>
        </authorList>
    </citation>
    <scope>NUCLEOTIDE SEQUENCE [LARGE SCALE GENOMIC DNA]</scope>
    <source>
        <strain evidence="3">1PO1SC</strain>
    </source>
</reference>
<feature type="transmembrane region" description="Helical" evidence="1">
    <location>
        <begin position="53"/>
        <end position="70"/>
    </location>
</feature>
<sequence length="111" mass="13071">MDAEILELLKLVLMAILSLQVVSILVFLVAEWAMVDFYKMGTFENPKSIFEKIPDFIMKFTFGMGFYLYNKFSKYNWLVRKLFMLIALIFYGIIAIIIFNLITMLLDLIFT</sequence>
<feature type="transmembrane region" description="Helical" evidence="1">
    <location>
        <begin position="82"/>
        <end position="106"/>
    </location>
</feature>
<accession>A0A2N0Z8S6</accession>
<evidence type="ECO:0000313" key="2">
    <source>
        <dbReference type="EMBL" id="PKG25905.1"/>
    </source>
</evidence>
<organism evidence="2 3">
    <name type="scientific">Cytobacillus horneckiae</name>
    <dbReference type="NCBI Taxonomy" id="549687"/>
    <lineage>
        <taxon>Bacteria</taxon>
        <taxon>Bacillati</taxon>
        <taxon>Bacillota</taxon>
        <taxon>Bacilli</taxon>
        <taxon>Bacillales</taxon>
        <taxon>Bacillaceae</taxon>
        <taxon>Cytobacillus</taxon>
    </lineage>
</organism>
<gene>
    <name evidence="2" type="ORF">CWS20_26805</name>
</gene>
<proteinExistence type="predicted"/>
<dbReference type="EMBL" id="PISD01000086">
    <property type="protein sequence ID" value="PKG25905.1"/>
    <property type="molecule type" value="Genomic_DNA"/>
</dbReference>
<feature type="transmembrane region" description="Helical" evidence="1">
    <location>
        <begin position="12"/>
        <end position="33"/>
    </location>
</feature>
<dbReference type="AlphaFoldDB" id="A0A2N0Z8S6"/>
<comment type="caution">
    <text evidence="2">The sequence shown here is derived from an EMBL/GenBank/DDBJ whole genome shotgun (WGS) entry which is preliminary data.</text>
</comment>
<keyword evidence="1" id="KW-0472">Membrane</keyword>
<keyword evidence="1" id="KW-1133">Transmembrane helix</keyword>
<evidence type="ECO:0000256" key="1">
    <source>
        <dbReference type="SAM" id="Phobius"/>
    </source>
</evidence>
<keyword evidence="3" id="KW-1185">Reference proteome</keyword>
<evidence type="ECO:0000313" key="3">
    <source>
        <dbReference type="Proteomes" id="UP000233343"/>
    </source>
</evidence>